<dbReference type="AlphaFoldDB" id="A0A6M3JJW8"/>
<reference evidence="1" key="1">
    <citation type="submission" date="2020-03" db="EMBL/GenBank/DDBJ databases">
        <title>The deep terrestrial virosphere.</title>
        <authorList>
            <person name="Holmfeldt K."/>
            <person name="Nilsson E."/>
            <person name="Simone D."/>
            <person name="Lopez-Fernandez M."/>
            <person name="Wu X."/>
            <person name="de Brujin I."/>
            <person name="Lundin D."/>
            <person name="Andersson A."/>
            <person name="Bertilsson S."/>
            <person name="Dopson M."/>
        </authorList>
    </citation>
    <scope>NUCLEOTIDE SEQUENCE</scope>
    <source>
        <strain evidence="1">MM415A03701</strain>
    </source>
</reference>
<evidence type="ECO:0000313" key="1">
    <source>
        <dbReference type="EMBL" id="QJA70489.1"/>
    </source>
</evidence>
<gene>
    <name evidence="1" type="ORF">MM415A03701_0006</name>
</gene>
<organism evidence="1">
    <name type="scientific">viral metagenome</name>
    <dbReference type="NCBI Taxonomy" id="1070528"/>
    <lineage>
        <taxon>unclassified sequences</taxon>
        <taxon>metagenomes</taxon>
        <taxon>organismal metagenomes</taxon>
    </lineage>
</organism>
<sequence>MRLNADAKETAIETIRSKGTMKAGAEAAGVSVRTLNEEMRRSAIFKRRILEAREEGKRNIADNAIDRIKEYAFNPPPKTDRNVLTAAIALANAYEPGFRGTTTVQGKIDHDVRVITAVPRPNYQIIEPEKKLLDKPSSNMLKSGKRTKKIEIRDEQGKWIGTQTVEEAIEGEVINGEREGN</sequence>
<dbReference type="EMBL" id="MT141797">
    <property type="protein sequence ID" value="QJA70489.1"/>
    <property type="molecule type" value="Genomic_DNA"/>
</dbReference>
<proteinExistence type="predicted"/>
<accession>A0A6M3JJW8</accession>
<protein>
    <submittedName>
        <fullName evidence="1">Uncharacterized protein</fullName>
    </submittedName>
</protein>
<name>A0A6M3JJW8_9ZZZZ</name>